<keyword evidence="1" id="KW-1133">Transmembrane helix</keyword>
<proteinExistence type="predicted"/>
<dbReference type="AlphaFoldDB" id="A0A4P6EIA3"/>
<evidence type="ECO:0000256" key="1">
    <source>
        <dbReference type="SAM" id="Phobius"/>
    </source>
</evidence>
<keyword evidence="1" id="KW-0472">Membrane</keyword>
<evidence type="ECO:0000313" key="3">
    <source>
        <dbReference type="Proteomes" id="UP000293995"/>
    </source>
</evidence>
<dbReference type="Proteomes" id="UP000293995">
    <property type="component" value="Chromosome"/>
</dbReference>
<feature type="transmembrane region" description="Helical" evidence="1">
    <location>
        <begin position="6"/>
        <end position="32"/>
    </location>
</feature>
<accession>A0A4P6EIA3</accession>
<dbReference type="KEGG" id="mprt:ET475_04700"/>
<name>A0A4P6EIA3_9MICO</name>
<protein>
    <recommendedName>
        <fullName evidence="4">DUF2746 domain-containing protein</fullName>
    </recommendedName>
</protein>
<keyword evidence="1" id="KW-0812">Transmembrane</keyword>
<evidence type="ECO:0000313" key="2">
    <source>
        <dbReference type="EMBL" id="QAY61716.1"/>
    </source>
</evidence>
<gene>
    <name evidence="2" type="ORF">ET475_04700</name>
</gene>
<evidence type="ECO:0008006" key="4">
    <source>
        <dbReference type="Google" id="ProtNLM"/>
    </source>
</evidence>
<keyword evidence="3" id="KW-1185">Reference proteome</keyword>
<dbReference type="OrthoDB" id="5078127at2"/>
<organism evidence="2 3">
    <name type="scientific">Microbacterium protaetiae</name>
    <dbReference type="NCBI Taxonomy" id="2509458"/>
    <lineage>
        <taxon>Bacteria</taxon>
        <taxon>Bacillati</taxon>
        <taxon>Actinomycetota</taxon>
        <taxon>Actinomycetes</taxon>
        <taxon>Micrococcales</taxon>
        <taxon>Microbacteriaceae</taxon>
        <taxon>Microbacterium</taxon>
    </lineage>
</organism>
<sequence length="95" mass="10470">MNEPQVWTLIGVFAAGLFGMLTLMSTMFVRVVRSEISGVRSEVGSVRSEIASVRDTVTAEIGSVRAEIHRLDQRFDTLDRDVQAIAKRVFGADQA</sequence>
<reference evidence="2 3" key="1">
    <citation type="submission" date="2019-01" db="EMBL/GenBank/DDBJ databases">
        <title>Genome sequencing of strain DFW100M-13.</title>
        <authorList>
            <person name="Heo J."/>
            <person name="Kim S.-J."/>
            <person name="Kim J.-S."/>
            <person name="Hong S.-B."/>
            <person name="Kwon S.-W."/>
        </authorList>
    </citation>
    <scope>NUCLEOTIDE SEQUENCE [LARGE SCALE GENOMIC DNA]</scope>
    <source>
        <strain evidence="2 3">DFW100M-13</strain>
    </source>
</reference>
<dbReference type="EMBL" id="CP035494">
    <property type="protein sequence ID" value="QAY61716.1"/>
    <property type="molecule type" value="Genomic_DNA"/>
</dbReference>
<dbReference type="Gene3D" id="1.20.58.130">
    <property type="match status" value="1"/>
</dbReference>